<evidence type="ECO:0000313" key="12">
    <source>
        <dbReference type="Proteomes" id="UP001054889"/>
    </source>
</evidence>
<comment type="catalytic activity">
    <reaction evidence="1">
        <text>Hydrolysis of (1-&gt;3)-beta-D-glucosidic linkages in (1-&gt;3)-beta-D-glucans.</text>
        <dbReference type="EC" id="3.2.1.39"/>
    </reaction>
</comment>
<comment type="similarity">
    <text evidence="2">Belongs to the glycosyl hydrolase 81 family.</text>
</comment>
<dbReference type="PANTHER" id="PTHR31983">
    <property type="entry name" value="ENDO-1,3(4)-BETA-GLUCANASE 1"/>
    <property type="match status" value="1"/>
</dbReference>
<dbReference type="GO" id="GO:0071555">
    <property type="term" value="P:cell wall organization"/>
    <property type="evidence" value="ECO:0007669"/>
    <property type="project" value="UniProtKB-KW"/>
</dbReference>
<dbReference type="GO" id="GO:0042973">
    <property type="term" value="F:glucan endo-1,3-beta-D-glucosidase activity"/>
    <property type="evidence" value="ECO:0007669"/>
    <property type="project" value="UniProtKB-EC"/>
</dbReference>
<evidence type="ECO:0000256" key="3">
    <source>
        <dbReference type="ARBA" id="ARBA00012780"/>
    </source>
</evidence>
<keyword evidence="12" id="KW-1185">Reference proteome</keyword>
<reference evidence="11" key="1">
    <citation type="journal article" date="2018" name="DNA Res.">
        <title>Multiple hybrid de novo genome assembly of finger millet, an orphan allotetraploid crop.</title>
        <authorList>
            <person name="Hatakeyama M."/>
            <person name="Aluri S."/>
            <person name="Balachadran M.T."/>
            <person name="Sivarajan S.R."/>
            <person name="Patrignani A."/>
            <person name="Gruter S."/>
            <person name="Poveda L."/>
            <person name="Shimizu-Inatsugi R."/>
            <person name="Baeten J."/>
            <person name="Francoijs K.J."/>
            <person name="Nataraja K.N."/>
            <person name="Reddy Y.A.N."/>
            <person name="Phadnis S."/>
            <person name="Ravikumar R.L."/>
            <person name="Schlapbach R."/>
            <person name="Sreeman S.M."/>
            <person name="Shimizu K.K."/>
        </authorList>
    </citation>
    <scope>NUCLEOTIDE SEQUENCE</scope>
</reference>
<evidence type="ECO:0000313" key="11">
    <source>
        <dbReference type="EMBL" id="GJN34154.1"/>
    </source>
</evidence>
<dbReference type="Gene3D" id="2.70.98.30">
    <property type="entry name" value="Golgi alpha-mannosidase II, domain 4"/>
    <property type="match status" value="1"/>
</dbReference>
<dbReference type="Pfam" id="PF03639">
    <property type="entry name" value="Glyco_hydro_81"/>
    <property type="match status" value="1"/>
</dbReference>
<dbReference type="EMBL" id="BQKI01000085">
    <property type="protein sequence ID" value="GJN34154.1"/>
    <property type="molecule type" value="Genomic_DNA"/>
</dbReference>
<organism evidence="11 12">
    <name type="scientific">Eleusine coracana subsp. coracana</name>
    <dbReference type="NCBI Taxonomy" id="191504"/>
    <lineage>
        <taxon>Eukaryota</taxon>
        <taxon>Viridiplantae</taxon>
        <taxon>Streptophyta</taxon>
        <taxon>Embryophyta</taxon>
        <taxon>Tracheophyta</taxon>
        <taxon>Spermatophyta</taxon>
        <taxon>Magnoliopsida</taxon>
        <taxon>Liliopsida</taxon>
        <taxon>Poales</taxon>
        <taxon>Poaceae</taxon>
        <taxon>PACMAD clade</taxon>
        <taxon>Chloridoideae</taxon>
        <taxon>Cynodonteae</taxon>
        <taxon>Eleusininae</taxon>
        <taxon>Eleusine</taxon>
    </lineage>
</organism>
<dbReference type="InterPro" id="IPR040451">
    <property type="entry name" value="GH81_N"/>
</dbReference>
<evidence type="ECO:0000256" key="6">
    <source>
        <dbReference type="ARBA" id="ARBA00023295"/>
    </source>
</evidence>
<feature type="domain" description="Glycosyl hydrolase family 81 N-terminal" evidence="9">
    <location>
        <begin position="1"/>
        <end position="131"/>
    </location>
</feature>
<keyword evidence="6" id="KW-0326">Glycosidase</keyword>
<accession>A0AAV5FEL8</accession>
<keyword evidence="4" id="KW-0378">Hydrolase</keyword>
<keyword evidence="8" id="KW-0624">Polysaccharide degradation</keyword>
<evidence type="ECO:0000259" key="9">
    <source>
        <dbReference type="Pfam" id="PF03639"/>
    </source>
</evidence>
<evidence type="ECO:0000256" key="2">
    <source>
        <dbReference type="ARBA" id="ARBA00010730"/>
    </source>
</evidence>
<gene>
    <name evidence="11" type="primary">gb22797</name>
    <name evidence="11" type="ORF">PR202_gb22797</name>
</gene>
<evidence type="ECO:0000256" key="5">
    <source>
        <dbReference type="ARBA" id="ARBA00023277"/>
    </source>
</evidence>
<proteinExistence type="inferred from homology"/>
<evidence type="ECO:0000256" key="7">
    <source>
        <dbReference type="ARBA" id="ARBA00023316"/>
    </source>
</evidence>
<evidence type="ECO:0000256" key="8">
    <source>
        <dbReference type="ARBA" id="ARBA00023326"/>
    </source>
</evidence>
<evidence type="ECO:0000259" key="10">
    <source>
        <dbReference type="Pfam" id="PF17652"/>
    </source>
</evidence>
<evidence type="ECO:0000256" key="4">
    <source>
        <dbReference type="ARBA" id="ARBA00022801"/>
    </source>
</evidence>
<keyword evidence="7" id="KW-0961">Cell wall biogenesis/degradation</keyword>
<name>A0AAV5FEL8_ELECO</name>
<feature type="domain" description="Glycosyl hydrolase family 81 C-terminal" evidence="10">
    <location>
        <begin position="135"/>
        <end position="197"/>
    </location>
</feature>
<dbReference type="InterPro" id="IPR005200">
    <property type="entry name" value="Endo-beta-glucanase"/>
</dbReference>
<dbReference type="InterPro" id="IPR040720">
    <property type="entry name" value="GH81_C"/>
</dbReference>
<sequence>MANGQTFLLYASAPIHLKQIETTHLATLGFVGVIQVAYLPDAYMEPVLDQFNGCFPTVGEAELEKPFCLEYTWRKSGPGELLMLAHLLHLRLLRNDGGVKVLDDFRYCSIDGDLVGVVRDSWVLHTDPVSPTWPYFYGKTIARAARFALIVEEVGCPGVIPAVHRYLKSTVTSWLDETFKENAFLYDSKWGGLITRVGL</sequence>
<dbReference type="EC" id="3.2.1.39" evidence="3"/>
<dbReference type="GO" id="GO:0000272">
    <property type="term" value="P:polysaccharide catabolic process"/>
    <property type="evidence" value="ECO:0007669"/>
    <property type="project" value="UniProtKB-KW"/>
</dbReference>
<dbReference type="GO" id="GO:0052861">
    <property type="term" value="F:endo-1,3(4)-beta-glucanase activity"/>
    <property type="evidence" value="ECO:0007669"/>
    <property type="project" value="InterPro"/>
</dbReference>
<reference evidence="11" key="2">
    <citation type="submission" date="2021-12" db="EMBL/GenBank/DDBJ databases">
        <title>Resequencing data analysis of finger millet.</title>
        <authorList>
            <person name="Hatakeyama M."/>
            <person name="Aluri S."/>
            <person name="Balachadran M.T."/>
            <person name="Sivarajan S.R."/>
            <person name="Poveda L."/>
            <person name="Shimizu-Inatsugi R."/>
            <person name="Schlapbach R."/>
            <person name="Sreeman S.M."/>
            <person name="Shimizu K.K."/>
        </authorList>
    </citation>
    <scope>NUCLEOTIDE SEQUENCE</scope>
</reference>
<dbReference type="Pfam" id="PF17652">
    <property type="entry name" value="Glyco_hydro81C"/>
    <property type="match status" value="1"/>
</dbReference>
<protein>
    <recommendedName>
        <fullName evidence="3">glucan endo-1,3-beta-D-glucosidase</fullName>
        <ecNumber evidence="3">3.2.1.39</ecNumber>
    </recommendedName>
</protein>
<dbReference type="PANTHER" id="PTHR31983:SF0">
    <property type="entry name" value="GLUCAN ENDO-1,3-BETA-D-GLUCOSIDASE 2"/>
    <property type="match status" value="1"/>
</dbReference>
<keyword evidence="5" id="KW-0119">Carbohydrate metabolism</keyword>
<dbReference type="Proteomes" id="UP001054889">
    <property type="component" value="Unassembled WGS sequence"/>
</dbReference>
<evidence type="ECO:0000256" key="1">
    <source>
        <dbReference type="ARBA" id="ARBA00000382"/>
    </source>
</evidence>
<dbReference type="AlphaFoldDB" id="A0AAV5FEL8"/>
<comment type="caution">
    <text evidence="11">The sequence shown here is derived from an EMBL/GenBank/DDBJ whole genome shotgun (WGS) entry which is preliminary data.</text>
</comment>